<proteinExistence type="predicted"/>
<gene>
    <name evidence="1" type="ORF">Tci_064143</name>
</gene>
<sequence>MLKEDVDSSIKSKAGIAFSKSLVPVVREKDGSTLLRPTLGFNMSSVVVAAQVANMSPPTMSALMVP</sequence>
<organism evidence="1">
    <name type="scientific">Tanacetum cinerariifolium</name>
    <name type="common">Dalmatian daisy</name>
    <name type="synonym">Chrysanthemum cinerariifolium</name>
    <dbReference type="NCBI Taxonomy" id="118510"/>
    <lineage>
        <taxon>Eukaryota</taxon>
        <taxon>Viridiplantae</taxon>
        <taxon>Streptophyta</taxon>
        <taxon>Embryophyta</taxon>
        <taxon>Tracheophyta</taxon>
        <taxon>Spermatophyta</taxon>
        <taxon>Magnoliopsida</taxon>
        <taxon>eudicotyledons</taxon>
        <taxon>Gunneridae</taxon>
        <taxon>Pentapetalae</taxon>
        <taxon>asterids</taxon>
        <taxon>campanulids</taxon>
        <taxon>Asterales</taxon>
        <taxon>Asteraceae</taxon>
        <taxon>Asteroideae</taxon>
        <taxon>Anthemideae</taxon>
        <taxon>Anthemidinae</taxon>
        <taxon>Tanacetum</taxon>
    </lineage>
</organism>
<dbReference type="EMBL" id="BKCJ010010565">
    <property type="protein sequence ID" value="GEU92165.1"/>
    <property type="molecule type" value="Genomic_DNA"/>
</dbReference>
<reference evidence="1" key="1">
    <citation type="journal article" date="2019" name="Sci. Rep.">
        <title>Draft genome of Tanacetum cinerariifolium, the natural source of mosquito coil.</title>
        <authorList>
            <person name="Yamashiro T."/>
            <person name="Shiraishi A."/>
            <person name="Satake H."/>
            <person name="Nakayama K."/>
        </authorList>
    </citation>
    <scope>NUCLEOTIDE SEQUENCE</scope>
</reference>
<evidence type="ECO:0000313" key="1">
    <source>
        <dbReference type="EMBL" id="GEU92165.1"/>
    </source>
</evidence>
<accession>A0A6L2P536</accession>
<comment type="caution">
    <text evidence="1">The sequence shown here is derived from an EMBL/GenBank/DDBJ whole genome shotgun (WGS) entry which is preliminary data.</text>
</comment>
<name>A0A6L2P536_TANCI</name>
<dbReference type="AlphaFoldDB" id="A0A6L2P536"/>
<protein>
    <submittedName>
        <fullName evidence="1">Uncharacterized protein</fullName>
    </submittedName>
</protein>